<organism evidence="2 3">
    <name type="scientific">Colletotrichum zoysiae</name>
    <dbReference type="NCBI Taxonomy" id="1216348"/>
    <lineage>
        <taxon>Eukaryota</taxon>
        <taxon>Fungi</taxon>
        <taxon>Dikarya</taxon>
        <taxon>Ascomycota</taxon>
        <taxon>Pezizomycotina</taxon>
        <taxon>Sordariomycetes</taxon>
        <taxon>Hypocreomycetidae</taxon>
        <taxon>Glomerellales</taxon>
        <taxon>Glomerellaceae</taxon>
        <taxon>Colletotrichum</taxon>
        <taxon>Colletotrichum graminicola species complex</taxon>
    </lineage>
</organism>
<keyword evidence="3" id="KW-1185">Reference proteome</keyword>
<evidence type="ECO:0000256" key="1">
    <source>
        <dbReference type="SAM" id="MobiDB-lite"/>
    </source>
</evidence>
<evidence type="ECO:0000313" key="2">
    <source>
        <dbReference type="EMBL" id="KAK2031429.1"/>
    </source>
</evidence>
<evidence type="ECO:0000313" key="3">
    <source>
        <dbReference type="Proteomes" id="UP001232148"/>
    </source>
</evidence>
<sequence>MNDVSRDLTQHPALCQFEMLISSLSLSSTLPWPLVFRNQGLAQRPRISRFGHWDWPRAPCQGDTWLRRGIVPRIALRRRREARTRRPSAKVRPYEGCQSTQTQTQPQDQHLSRRLALPPEAALLQTHLVSQSSSAEHSTSYLPYFSSIFVCARLSLPLSTILRPRRGSRELSPNSLYPSKL</sequence>
<dbReference type="EMBL" id="MU842840">
    <property type="protein sequence ID" value="KAK2031429.1"/>
    <property type="molecule type" value="Genomic_DNA"/>
</dbReference>
<reference evidence="2" key="1">
    <citation type="submission" date="2021-06" db="EMBL/GenBank/DDBJ databases">
        <title>Comparative genomics, transcriptomics and evolutionary studies reveal genomic signatures of adaptation to plant cell wall in hemibiotrophic fungi.</title>
        <authorList>
            <consortium name="DOE Joint Genome Institute"/>
            <person name="Baroncelli R."/>
            <person name="Diaz J.F."/>
            <person name="Benocci T."/>
            <person name="Peng M."/>
            <person name="Battaglia E."/>
            <person name="Haridas S."/>
            <person name="Andreopoulos W."/>
            <person name="Labutti K."/>
            <person name="Pangilinan J."/>
            <person name="Floch G.L."/>
            <person name="Makela M.R."/>
            <person name="Henrissat B."/>
            <person name="Grigoriev I.V."/>
            <person name="Crouch J.A."/>
            <person name="De Vries R.P."/>
            <person name="Sukno S.A."/>
            <person name="Thon M.R."/>
        </authorList>
    </citation>
    <scope>NUCLEOTIDE SEQUENCE</scope>
    <source>
        <strain evidence="2">MAFF235873</strain>
    </source>
</reference>
<name>A0AAD9HPA5_9PEZI</name>
<protein>
    <submittedName>
        <fullName evidence="2">Uncharacterized protein</fullName>
    </submittedName>
</protein>
<dbReference type="Proteomes" id="UP001232148">
    <property type="component" value="Unassembled WGS sequence"/>
</dbReference>
<comment type="caution">
    <text evidence="2">The sequence shown here is derived from an EMBL/GenBank/DDBJ whole genome shotgun (WGS) entry which is preliminary data.</text>
</comment>
<feature type="compositionally biased region" description="Basic residues" evidence="1">
    <location>
        <begin position="79"/>
        <end position="89"/>
    </location>
</feature>
<accession>A0AAD9HPA5</accession>
<feature type="compositionally biased region" description="Low complexity" evidence="1">
    <location>
        <begin position="98"/>
        <end position="112"/>
    </location>
</feature>
<dbReference type="AlphaFoldDB" id="A0AAD9HPA5"/>
<gene>
    <name evidence="2" type="ORF">LX32DRAFT_273534</name>
</gene>
<proteinExistence type="predicted"/>
<feature type="region of interest" description="Disordered" evidence="1">
    <location>
        <begin position="79"/>
        <end position="112"/>
    </location>
</feature>